<sequence length="308" mass="35525">MNDKDALISVVIPTFNRASIILKTVNSVLAQSYKNIEVLVVDDGSLDGTEKVIANIKDSRLKFIPLVENSGGTKPRNIGIEQSRGEYIAFLDSDDEWHSRKLELQLKFFLENKIDNQNQVCMTAKINRRPEGDYVRRNKPYKGYDSIMEYILLGNDFQTSTLLCDANIAKKSLFSASLRKHQDWDFALRLEENGANFIYFDEPLTIYDDSDVGNRISKDSKLDKSLYWLETIKTRVPEHIYYGFYAKTIADTYIISSGKKINGMMIYFKFLFTGKIKYKHFNSMMSERLSKLFLIVVNKFKTNGLSKL</sequence>
<evidence type="ECO:0000313" key="2">
    <source>
        <dbReference type="EMBL" id="ATA18624.1"/>
    </source>
</evidence>
<dbReference type="InterPro" id="IPR029044">
    <property type="entry name" value="Nucleotide-diphossugar_trans"/>
</dbReference>
<accession>A0A250AXI4</accession>
<gene>
    <name evidence="2" type="ORF">AWC35_04275</name>
</gene>
<organism evidence="2 3">
    <name type="scientific">Gibbsiella quercinecans</name>
    <dbReference type="NCBI Taxonomy" id="929813"/>
    <lineage>
        <taxon>Bacteria</taxon>
        <taxon>Pseudomonadati</taxon>
        <taxon>Pseudomonadota</taxon>
        <taxon>Gammaproteobacteria</taxon>
        <taxon>Enterobacterales</taxon>
        <taxon>Yersiniaceae</taxon>
        <taxon>Gibbsiella</taxon>
    </lineage>
</organism>
<dbReference type="InterPro" id="IPR050834">
    <property type="entry name" value="Glycosyltransf_2"/>
</dbReference>
<name>A0A250AXI4_9GAMM</name>
<keyword evidence="3" id="KW-1185">Reference proteome</keyword>
<dbReference type="InterPro" id="IPR001173">
    <property type="entry name" value="Glyco_trans_2-like"/>
</dbReference>
<dbReference type="Proteomes" id="UP000217182">
    <property type="component" value="Chromosome"/>
</dbReference>
<dbReference type="AlphaFoldDB" id="A0A250AXI4"/>
<dbReference type="EMBL" id="CP014136">
    <property type="protein sequence ID" value="ATA18624.1"/>
    <property type="molecule type" value="Genomic_DNA"/>
</dbReference>
<dbReference type="RefSeq" id="WP_095845224.1">
    <property type="nucleotide sequence ID" value="NZ_CP014136.1"/>
</dbReference>
<dbReference type="SUPFAM" id="SSF53448">
    <property type="entry name" value="Nucleotide-diphospho-sugar transferases"/>
    <property type="match status" value="1"/>
</dbReference>
<dbReference type="OrthoDB" id="9802649at2"/>
<proteinExistence type="predicted"/>
<dbReference type="Pfam" id="PF00535">
    <property type="entry name" value="Glycos_transf_2"/>
    <property type="match status" value="1"/>
</dbReference>
<protein>
    <recommendedName>
        <fullName evidence="1">Glycosyltransferase 2-like domain-containing protein</fullName>
    </recommendedName>
</protein>
<dbReference type="CDD" id="cd00761">
    <property type="entry name" value="Glyco_tranf_GTA_type"/>
    <property type="match status" value="1"/>
</dbReference>
<dbReference type="PANTHER" id="PTHR43685:SF11">
    <property type="entry name" value="GLYCOSYLTRANSFERASE TAGX-RELATED"/>
    <property type="match status" value="1"/>
</dbReference>
<evidence type="ECO:0000313" key="3">
    <source>
        <dbReference type="Proteomes" id="UP000217182"/>
    </source>
</evidence>
<dbReference type="KEGG" id="gqu:AWC35_04275"/>
<feature type="domain" description="Glycosyltransferase 2-like" evidence="1">
    <location>
        <begin position="9"/>
        <end position="122"/>
    </location>
</feature>
<dbReference type="PANTHER" id="PTHR43685">
    <property type="entry name" value="GLYCOSYLTRANSFERASE"/>
    <property type="match status" value="1"/>
</dbReference>
<reference evidence="2 3" key="1">
    <citation type="submission" date="2016-01" db="EMBL/GenBank/DDBJ databases">
        <authorList>
            <person name="Oliw E.H."/>
        </authorList>
    </citation>
    <scope>NUCLEOTIDE SEQUENCE [LARGE SCALE GENOMIC DNA]</scope>
    <source>
        <strain evidence="2 3">FRB97</strain>
    </source>
</reference>
<evidence type="ECO:0000259" key="1">
    <source>
        <dbReference type="Pfam" id="PF00535"/>
    </source>
</evidence>
<dbReference type="Gene3D" id="3.90.550.10">
    <property type="entry name" value="Spore Coat Polysaccharide Biosynthesis Protein SpsA, Chain A"/>
    <property type="match status" value="1"/>
</dbReference>